<dbReference type="SMART" id="SM00303">
    <property type="entry name" value="GPS"/>
    <property type="match status" value="1"/>
</dbReference>
<dbReference type="Pfam" id="PF00002">
    <property type="entry name" value="7tm_2"/>
    <property type="match status" value="1"/>
</dbReference>
<dbReference type="Gene3D" id="2.60.220.50">
    <property type="match status" value="1"/>
</dbReference>
<reference evidence="9" key="1">
    <citation type="submission" date="2020-11" db="EMBL/GenBank/DDBJ databases">
        <authorList>
            <person name="Tran Van P."/>
        </authorList>
    </citation>
    <scope>NUCLEOTIDE SEQUENCE</scope>
</reference>
<keyword evidence="5" id="KW-1015">Disulfide bond</keyword>
<dbReference type="InterPro" id="IPR046338">
    <property type="entry name" value="GAIN_dom_sf"/>
</dbReference>
<dbReference type="GO" id="GO:0005886">
    <property type="term" value="C:plasma membrane"/>
    <property type="evidence" value="ECO:0007669"/>
    <property type="project" value="TreeGrafter"/>
</dbReference>
<evidence type="ECO:0000256" key="4">
    <source>
        <dbReference type="ARBA" id="ARBA00023136"/>
    </source>
</evidence>
<dbReference type="InterPro" id="IPR000832">
    <property type="entry name" value="GPCR_2_secretin-like"/>
</dbReference>
<evidence type="ECO:0000313" key="9">
    <source>
        <dbReference type="EMBL" id="CAD7241849.1"/>
    </source>
</evidence>
<protein>
    <submittedName>
        <fullName evidence="9">Uncharacterized protein</fullName>
    </submittedName>
</protein>
<comment type="subcellular location">
    <subcellularLocation>
        <location evidence="1">Membrane</location>
        <topology evidence="1">Multi-pass membrane protein</topology>
    </subcellularLocation>
</comment>
<feature type="transmembrane region" description="Helical" evidence="6">
    <location>
        <begin position="574"/>
        <end position="592"/>
    </location>
</feature>
<dbReference type="PROSITE" id="PS50261">
    <property type="entry name" value="G_PROTEIN_RECEP_F2_4"/>
    <property type="match status" value="1"/>
</dbReference>
<feature type="transmembrane region" description="Helical" evidence="6">
    <location>
        <begin position="643"/>
        <end position="664"/>
    </location>
</feature>
<evidence type="ECO:0000259" key="8">
    <source>
        <dbReference type="PROSITE" id="PS50261"/>
    </source>
</evidence>
<organism evidence="9">
    <name type="scientific">Darwinula stevensoni</name>
    <dbReference type="NCBI Taxonomy" id="69355"/>
    <lineage>
        <taxon>Eukaryota</taxon>
        <taxon>Metazoa</taxon>
        <taxon>Ecdysozoa</taxon>
        <taxon>Arthropoda</taxon>
        <taxon>Crustacea</taxon>
        <taxon>Oligostraca</taxon>
        <taxon>Ostracoda</taxon>
        <taxon>Podocopa</taxon>
        <taxon>Podocopida</taxon>
        <taxon>Darwinulocopina</taxon>
        <taxon>Darwinuloidea</taxon>
        <taxon>Darwinulidae</taxon>
        <taxon>Darwinula</taxon>
    </lineage>
</organism>
<evidence type="ECO:0000259" key="7">
    <source>
        <dbReference type="PROSITE" id="PS50221"/>
    </source>
</evidence>
<dbReference type="Proteomes" id="UP000677054">
    <property type="component" value="Unassembled WGS sequence"/>
</dbReference>
<dbReference type="PANTHER" id="PTHR12011:SF347">
    <property type="entry name" value="FI21270P1-RELATED"/>
    <property type="match status" value="1"/>
</dbReference>
<evidence type="ECO:0000256" key="3">
    <source>
        <dbReference type="ARBA" id="ARBA00022989"/>
    </source>
</evidence>
<evidence type="ECO:0000256" key="5">
    <source>
        <dbReference type="ARBA" id="ARBA00023157"/>
    </source>
</evidence>
<dbReference type="InterPro" id="IPR000203">
    <property type="entry name" value="GPS"/>
</dbReference>
<dbReference type="Gene3D" id="1.20.1070.10">
    <property type="entry name" value="Rhodopsin 7-helix transmembrane proteins"/>
    <property type="match status" value="1"/>
</dbReference>
<sequence length="674" mass="74610">MAETEASRNCTNPDDCVSNANCTDDTCLYEAGYQDQNELHSLPLLGKECDSVVGCDGNNTECSEGRCNSTTEFQDSDGVFKAEAVRNCTNVEDCVSNANCTDDTCQHITGYQEKNKPSMLPYLGEDCDSAVGCDARNTECLQGKCKCKTEFLESGGVCKGKAGTTCTNVEDCVSNASCKGDTCQCNEGYEEQNKLCRLPHLGDKCFSAVGCDGNSTECSEGKCKCTTAFVESDGFCRLPRLGQECDSAVGCDAYNTKCSKGRCECKTEFVENDGICIKSYPGLGEKCIPDIVKCVTHHAQCVPALPESLCANRTKTFTSLLRTISHSSLDLSEKLLTGFDEELEFVAAQSTFLIEIHGQKKGARSNPLIFPSTESKTYLKLPGTSEGDSDGNHYSYVGVLYAVQYLEQLLPGHQNVLREQKTLNSKLLSFTWKGEPTLQLTNPVTLVMENLHHIQDPPYRDIWRDLHEGEEPTFVPRSHRCSFWNFSEQGYWDTTGCREVSSDRKQTVCECSHFTDFGILMDSHQYVGRSVALEIFLIFISSLSMIGLVFSLVVFHMNRNENSTLVNPSQQLCLCLLLGQICLFLLIDRYIFNLSEVGCAITGMFMHLIFLCIYMWLALECLSIYRKLVGKPKRFRLSTRAHFIVGYGVPFGIVCITALVSFGTRTHGYGAGEL</sequence>
<dbReference type="GO" id="GO:0007166">
    <property type="term" value="P:cell surface receptor signaling pathway"/>
    <property type="evidence" value="ECO:0007669"/>
    <property type="project" value="InterPro"/>
</dbReference>
<feature type="transmembrane region" description="Helical" evidence="6">
    <location>
        <begin position="531"/>
        <end position="554"/>
    </location>
</feature>
<gene>
    <name evidence="9" type="ORF">DSTB1V02_LOCUS1827</name>
</gene>
<keyword evidence="3 6" id="KW-1133">Transmembrane helix</keyword>
<name>A0A7R9A0U4_9CRUS</name>
<feature type="transmembrane region" description="Helical" evidence="6">
    <location>
        <begin position="604"/>
        <end position="622"/>
    </location>
</feature>
<dbReference type="OrthoDB" id="10037534at2759"/>
<dbReference type="PROSITE" id="PS50221">
    <property type="entry name" value="GAIN_B"/>
    <property type="match status" value="1"/>
</dbReference>
<keyword evidence="10" id="KW-1185">Reference proteome</keyword>
<dbReference type="PANTHER" id="PTHR12011">
    <property type="entry name" value="ADHESION G-PROTEIN COUPLED RECEPTOR"/>
    <property type="match status" value="1"/>
</dbReference>
<dbReference type="Pfam" id="PF01825">
    <property type="entry name" value="GPS"/>
    <property type="match status" value="1"/>
</dbReference>
<dbReference type="InterPro" id="IPR017981">
    <property type="entry name" value="GPCR_2-like_7TM"/>
</dbReference>
<dbReference type="EMBL" id="CAJPEV010000186">
    <property type="protein sequence ID" value="CAG0881982.1"/>
    <property type="molecule type" value="Genomic_DNA"/>
</dbReference>
<evidence type="ECO:0000256" key="6">
    <source>
        <dbReference type="SAM" id="Phobius"/>
    </source>
</evidence>
<dbReference type="GO" id="GO:0004930">
    <property type="term" value="F:G protein-coupled receptor activity"/>
    <property type="evidence" value="ECO:0007669"/>
    <property type="project" value="InterPro"/>
</dbReference>
<dbReference type="AlphaFoldDB" id="A0A7R9A0U4"/>
<evidence type="ECO:0000313" key="10">
    <source>
        <dbReference type="Proteomes" id="UP000677054"/>
    </source>
</evidence>
<feature type="domain" description="GAIN-B" evidence="7">
    <location>
        <begin position="342"/>
        <end position="527"/>
    </location>
</feature>
<evidence type="ECO:0000256" key="2">
    <source>
        <dbReference type="ARBA" id="ARBA00022692"/>
    </source>
</evidence>
<dbReference type="EMBL" id="LR899703">
    <property type="protein sequence ID" value="CAD7241849.1"/>
    <property type="molecule type" value="Genomic_DNA"/>
</dbReference>
<proteinExistence type="predicted"/>
<feature type="domain" description="G-protein coupled receptors family 2 profile 2" evidence="8">
    <location>
        <begin position="533"/>
        <end position="674"/>
    </location>
</feature>
<evidence type="ECO:0000256" key="1">
    <source>
        <dbReference type="ARBA" id="ARBA00004141"/>
    </source>
</evidence>
<dbReference type="InterPro" id="IPR057244">
    <property type="entry name" value="GAIN_B"/>
</dbReference>
<keyword evidence="2 6" id="KW-0812">Transmembrane</keyword>
<accession>A0A7R9A0U4</accession>
<keyword evidence="4 6" id="KW-0472">Membrane</keyword>